<name>A0ABS5VC86_9MICO</name>
<comment type="caution">
    <text evidence="2">The sequence shown here is derived from an EMBL/GenBank/DDBJ whole genome shotgun (WGS) entry which is preliminary data.</text>
</comment>
<proteinExistence type="inferred from homology"/>
<sequence>MGGAGAVLGVDVGGTGIKARLTDADGLVLDETRVPTPRDDPDGGRLATVVAELAVRASQRTPLGAIGLVTPGVVEETRGTVVLSVNLGWRDVPVRGVVRAELLRRGIDVPLAFGHDVRAGALAEVRAGDPELARGSVSFVPVGTGLASALVVDGAVVPGGGWAGEIGQVRIQSGPHAGSRVEEIASAGGVARRAGAPSAHAVMLRVRDGDPAATAVWDDCVGVLADALAWTTAVAGCHTIIVGGGLAESGPLLLDPLRAAVTARLQGVRVPVIAPARHGDAAGAIGAGLLARALLDTGVLL</sequence>
<reference evidence="2 3" key="1">
    <citation type="submission" date="2021-05" db="EMBL/GenBank/DDBJ databases">
        <title>Whole genome sequence of Curtobacterium flaccumfaciens pv. flaccumfaciens strain CFBP 8819.</title>
        <authorList>
            <person name="Osdaghi E."/>
            <person name="Taghouti G."/>
            <person name="Portier P."/>
            <person name="Fazliarab A."/>
            <person name="Taghavi S.M."/>
            <person name="Briand M."/>
            <person name="Le-Saux M."/>
            <person name="Jacques M.-A."/>
        </authorList>
    </citation>
    <scope>NUCLEOTIDE SEQUENCE [LARGE SCALE GENOMIC DNA]</scope>
    <source>
        <strain evidence="2 3">CFBP 8819</strain>
    </source>
</reference>
<dbReference type="SUPFAM" id="SSF53067">
    <property type="entry name" value="Actin-like ATPase domain"/>
    <property type="match status" value="1"/>
</dbReference>
<dbReference type="Proteomes" id="UP001519641">
    <property type="component" value="Unassembled WGS sequence"/>
</dbReference>
<dbReference type="EMBL" id="JAHEWS010000001">
    <property type="protein sequence ID" value="MBT1586425.1"/>
    <property type="molecule type" value="Genomic_DNA"/>
</dbReference>
<evidence type="ECO:0000313" key="3">
    <source>
        <dbReference type="Proteomes" id="UP001519641"/>
    </source>
</evidence>
<dbReference type="Gene3D" id="3.30.420.40">
    <property type="match status" value="2"/>
</dbReference>
<evidence type="ECO:0000256" key="1">
    <source>
        <dbReference type="ARBA" id="ARBA00006479"/>
    </source>
</evidence>
<dbReference type="PANTHER" id="PTHR18964">
    <property type="entry name" value="ROK (REPRESSOR, ORF, KINASE) FAMILY"/>
    <property type="match status" value="1"/>
</dbReference>
<dbReference type="CDD" id="cd23763">
    <property type="entry name" value="ASKHA_ATPase_ROK"/>
    <property type="match status" value="1"/>
</dbReference>
<organism evidence="2 3">
    <name type="scientific">Curtobacterium aurantiacum</name>
    <dbReference type="NCBI Taxonomy" id="3236919"/>
    <lineage>
        <taxon>Bacteria</taxon>
        <taxon>Bacillati</taxon>
        <taxon>Actinomycetota</taxon>
        <taxon>Actinomycetes</taxon>
        <taxon>Micrococcales</taxon>
        <taxon>Microbacteriaceae</taxon>
        <taxon>Curtobacterium</taxon>
    </lineage>
</organism>
<evidence type="ECO:0000313" key="2">
    <source>
        <dbReference type="EMBL" id="MBT1586425.1"/>
    </source>
</evidence>
<dbReference type="RefSeq" id="WP_214543415.1">
    <property type="nucleotide sequence ID" value="NZ_JAHEWS010000001.1"/>
</dbReference>
<dbReference type="InterPro" id="IPR043129">
    <property type="entry name" value="ATPase_NBD"/>
</dbReference>
<dbReference type="InterPro" id="IPR000600">
    <property type="entry name" value="ROK"/>
</dbReference>
<dbReference type="Pfam" id="PF00480">
    <property type="entry name" value="ROK"/>
    <property type="match status" value="1"/>
</dbReference>
<dbReference type="PANTHER" id="PTHR18964:SF149">
    <property type="entry name" value="BIFUNCTIONAL UDP-N-ACETYLGLUCOSAMINE 2-EPIMERASE_N-ACETYLMANNOSAMINE KINASE"/>
    <property type="match status" value="1"/>
</dbReference>
<comment type="similarity">
    <text evidence="1">Belongs to the ROK (NagC/XylR) family.</text>
</comment>
<gene>
    <name evidence="2" type="ORF">KK097_01190</name>
</gene>
<protein>
    <submittedName>
        <fullName evidence="2">ROK family protein</fullName>
    </submittedName>
</protein>
<accession>A0ABS5VC86</accession>
<keyword evidence="3" id="KW-1185">Reference proteome</keyword>